<proteinExistence type="predicted"/>
<comment type="subcellular location">
    <subcellularLocation>
        <location evidence="1">Membrane</location>
        <topology evidence="1">Multi-pass membrane protein</topology>
    </subcellularLocation>
</comment>
<organism evidence="7 8">
    <name type="scientific">Flectobacillus rivi</name>
    <dbReference type="NCBI Taxonomy" id="2984209"/>
    <lineage>
        <taxon>Bacteria</taxon>
        <taxon>Pseudomonadati</taxon>
        <taxon>Bacteroidota</taxon>
        <taxon>Cytophagia</taxon>
        <taxon>Cytophagales</taxon>
        <taxon>Flectobacillaceae</taxon>
        <taxon>Flectobacillus</taxon>
    </lineage>
</organism>
<accession>A0ABT6YZ02</accession>
<evidence type="ECO:0000256" key="5">
    <source>
        <dbReference type="SAM" id="Phobius"/>
    </source>
</evidence>
<evidence type="ECO:0000256" key="1">
    <source>
        <dbReference type="ARBA" id="ARBA00004141"/>
    </source>
</evidence>
<feature type="domain" description="RDD" evidence="6">
    <location>
        <begin position="5"/>
        <end position="123"/>
    </location>
</feature>
<dbReference type="InterPro" id="IPR010432">
    <property type="entry name" value="RDD"/>
</dbReference>
<dbReference type="Pfam" id="PF06271">
    <property type="entry name" value="RDD"/>
    <property type="match status" value="1"/>
</dbReference>
<evidence type="ECO:0000313" key="7">
    <source>
        <dbReference type="EMBL" id="MDI9873922.1"/>
    </source>
</evidence>
<gene>
    <name evidence="7" type="ORF">QM481_05255</name>
</gene>
<keyword evidence="4 5" id="KW-0472">Membrane</keyword>
<keyword evidence="8" id="KW-1185">Reference proteome</keyword>
<evidence type="ECO:0000256" key="2">
    <source>
        <dbReference type="ARBA" id="ARBA00022692"/>
    </source>
</evidence>
<evidence type="ECO:0000259" key="6">
    <source>
        <dbReference type="Pfam" id="PF06271"/>
    </source>
</evidence>
<reference evidence="7 8" key="1">
    <citation type="submission" date="2023-05" db="EMBL/GenBank/DDBJ databases">
        <title>Novel species of genus Flectobacillus isolated from stream in China.</title>
        <authorList>
            <person name="Lu H."/>
        </authorList>
    </citation>
    <scope>NUCLEOTIDE SEQUENCE [LARGE SCALE GENOMIC DNA]</scope>
    <source>
        <strain evidence="7 8">LFS242W</strain>
    </source>
</reference>
<dbReference type="RefSeq" id="WP_283380921.1">
    <property type="nucleotide sequence ID" value="NZ_JASHIE010000003.1"/>
</dbReference>
<feature type="transmembrane region" description="Helical" evidence="5">
    <location>
        <begin position="16"/>
        <end position="36"/>
    </location>
</feature>
<name>A0ABT6YZ02_9BACT</name>
<dbReference type="EMBL" id="JASHIE010000003">
    <property type="protein sequence ID" value="MDI9873922.1"/>
    <property type="molecule type" value="Genomic_DNA"/>
</dbReference>
<keyword evidence="2 5" id="KW-0812">Transmembrane</keyword>
<evidence type="ECO:0000313" key="8">
    <source>
        <dbReference type="Proteomes" id="UP001225761"/>
    </source>
</evidence>
<comment type="caution">
    <text evidence="7">The sequence shown here is derived from an EMBL/GenBank/DDBJ whole genome shotgun (WGS) entry which is preliminary data.</text>
</comment>
<keyword evidence="3 5" id="KW-1133">Transmembrane helix</keyword>
<feature type="transmembrane region" description="Helical" evidence="5">
    <location>
        <begin position="48"/>
        <end position="70"/>
    </location>
</feature>
<protein>
    <submittedName>
        <fullName evidence="7">RDD family protein</fullName>
    </submittedName>
</protein>
<evidence type="ECO:0000256" key="3">
    <source>
        <dbReference type="ARBA" id="ARBA00022989"/>
    </source>
</evidence>
<sequence>MKDNYPLLRERVQSSIIDLVFIIILMYLLTHLFSIFKNVPDEIRLSAFLLLFGGYEPICTAFGATLGHYLTRIRVRKLADTSQRINILQSFIRYPIKVALGMYAYLSISRNPQRRAIHDLAAGSVMIRV</sequence>
<dbReference type="Proteomes" id="UP001225761">
    <property type="component" value="Unassembled WGS sequence"/>
</dbReference>
<evidence type="ECO:0000256" key="4">
    <source>
        <dbReference type="ARBA" id="ARBA00023136"/>
    </source>
</evidence>